<dbReference type="GO" id="GO:0004553">
    <property type="term" value="F:hydrolase activity, hydrolyzing O-glycosyl compounds"/>
    <property type="evidence" value="ECO:0007669"/>
    <property type="project" value="InterPro"/>
</dbReference>
<dbReference type="Proteomes" id="UP001179952">
    <property type="component" value="Unassembled WGS sequence"/>
</dbReference>
<protein>
    <submittedName>
        <fullName evidence="6">Acid beta-fructofuranosidase</fullName>
    </submittedName>
</protein>
<evidence type="ECO:0000256" key="2">
    <source>
        <dbReference type="ARBA" id="ARBA00022801"/>
    </source>
</evidence>
<keyword evidence="3" id="KW-0325">Glycoprotein</keyword>
<evidence type="ECO:0000259" key="5">
    <source>
        <dbReference type="Pfam" id="PF00251"/>
    </source>
</evidence>
<dbReference type="SMART" id="SM00640">
    <property type="entry name" value="Glyco_32"/>
    <property type="match status" value="1"/>
</dbReference>
<evidence type="ECO:0000256" key="1">
    <source>
        <dbReference type="ARBA" id="ARBA00009902"/>
    </source>
</evidence>
<dbReference type="PANTHER" id="PTHR31953">
    <property type="entry name" value="BETA-FRUCTOFURANOSIDASE, INSOLUBLE ISOENZYME CWINV1-RELATED"/>
    <property type="match status" value="1"/>
</dbReference>
<dbReference type="Gene3D" id="2.115.10.20">
    <property type="entry name" value="Glycosyl hydrolase domain, family 43"/>
    <property type="match status" value="1"/>
</dbReference>
<gene>
    <name evidence="6" type="ORF">QJS04_geneDACA020493</name>
</gene>
<dbReference type="CDD" id="cd18624">
    <property type="entry name" value="GH32_Fruct1-like"/>
    <property type="match status" value="1"/>
</dbReference>
<comment type="caution">
    <text evidence="6">The sequence shown here is derived from an EMBL/GenBank/DDBJ whole genome shotgun (WGS) entry which is preliminary data.</text>
</comment>
<organism evidence="6 7">
    <name type="scientific">Acorus gramineus</name>
    <name type="common">Dwarf sweet flag</name>
    <dbReference type="NCBI Taxonomy" id="55184"/>
    <lineage>
        <taxon>Eukaryota</taxon>
        <taxon>Viridiplantae</taxon>
        <taxon>Streptophyta</taxon>
        <taxon>Embryophyta</taxon>
        <taxon>Tracheophyta</taxon>
        <taxon>Spermatophyta</taxon>
        <taxon>Magnoliopsida</taxon>
        <taxon>Liliopsida</taxon>
        <taxon>Acoraceae</taxon>
        <taxon>Acorus</taxon>
    </lineage>
</organism>
<dbReference type="InterPro" id="IPR001362">
    <property type="entry name" value="Glyco_hydro_32"/>
</dbReference>
<dbReference type="InterPro" id="IPR013148">
    <property type="entry name" value="Glyco_hydro_32_N"/>
</dbReference>
<evidence type="ECO:0000313" key="6">
    <source>
        <dbReference type="EMBL" id="KAK1261922.1"/>
    </source>
</evidence>
<evidence type="ECO:0000313" key="7">
    <source>
        <dbReference type="Proteomes" id="UP001179952"/>
    </source>
</evidence>
<keyword evidence="7" id="KW-1185">Reference proteome</keyword>
<reference evidence="6" key="2">
    <citation type="submission" date="2023-06" db="EMBL/GenBank/DDBJ databases">
        <authorList>
            <person name="Ma L."/>
            <person name="Liu K.-W."/>
            <person name="Li Z."/>
            <person name="Hsiao Y.-Y."/>
            <person name="Qi Y."/>
            <person name="Fu T."/>
            <person name="Tang G."/>
            <person name="Zhang D."/>
            <person name="Sun W.-H."/>
            <person name="Liu D.-K."/>
            <person name="Li Y."/>
            <person name="Chen G.-Z."/>
            <person name="Liu X.-D."/>
            <person name="Liao X.-Y."/>
            <person name="Jiang Y.-T."/>
            <person name="Yu X."/>
            <person name="Hao Y."/>
            <person name="Huang J."/>
            <person name="Zhao X.-W."/>
            <person name="Ke S."/>
            <person name="Chen Y.-Y."/>
            <person name="Wu W.-L."/>
            <person name="Hsu J.-L."/>
            <person name="Lin Y.-F."/>
            <person name="Huang M.-D."/>
            <person name="Li C.-Y."/>
            <person name="Huang L."/>
            <person name="Wang Z.-W."/>
            <person name="Zhao X."/>
            <person name="Zhong W.-Y."/>
            <person name="Peng D.-H."/>
            <person name="Ahmad S."/>
            <person name="Lan S."/>
            <person name="Zhang J.-S."/>
            <person name="Tsai W.-C."/>
            <person name="Van De Peer Y."/>
            <person name="Liu Z.-J."/>
        </authorList>
    </citation>
    <scope>NUCLEOTIDE SEQUENCE</scope>
    <source>
        <strain evidence="6">SCP</strain>
        <tissue evidence="6">Leaves</tissue>
    </source>
</reference>
<reference evidence="6" key="1">
    <citation type="journal article" date="2023" name="Nat. Commun.">
        <title>Diploid and tetraploid genomes of Acorus and the evolution of monocots.</title>
        <authorList>
            <person name="Ma L."/>
            <person name="Liu K.W."/>
            <person name="Li Z."/>
            <person name="Hsiao Y.Y."/>
            <person name="Qi Y."/>
            <person name="Fu T."/>
            <person name="Tang G.D."/>
            <person name="Zhang D."/>
            <person name="Sun W.H."/>
            <person name="Liu D.K."/>
            <person name="Li Y."/>
            <person name="Chen G.Z."/>
            <person name="Liu X.D."/>
            <person name="Liao X.Y."/>
            <person name="Jiang Y.T."/>
            <person name="Yu X."/>
            <person name="Hao Y."/>
            <person name="Huang J."/>
            <person name="Zhao X.W."/>
            <person name="Ke S."/>
            <person name="Chen Y.Y."/>
            <person name="Wu W.L."/>
            <person name="Hsu J.L."/>
            <person name="Lin Y.F."/>
            <person name="Huang M.D."/>
            <person name="Li C.Y."/>
            <person name="Huang L."/>
            <person name="Wang Z.W."/>
            <person name="Zhao X."/>
            <person name="Zhong W.Y."/>
            <person name="Peng D.H."/>
            <person name="Ahmad S."/>
            <person name="Lan S."/>
            <person name="Zhang J.S."/>
            <person name="Tsai W.C."/>
            <person name="Van de Peer Y."/>
            <person name="Liu Z.J."/>
        </authorList>
    </citation>
    <scope>NUCLEOTIDE SEQUENCE</scope>
    <source>
        <strain evidence="6">SCP</strain>
    </source>
</reference>
<dbReference type="InterPro" id="IPR050551">
    <property type="entry name" value="Fructan_Metab_Enzymes"/>
</dbReference>
<dbReference type="Pfam" id="PF00251">
    <property type="entry name" value="Glyco_hydro_32N"/>
    <property type="match status" value="1"/>
</dbReference>
<proteinExistence type="inferred from homology"/>
<dbReference type="AlphaFoldDB" id="A0AAV9ACM8"/>
<dbReference type="InterPro" id="IPR023296">
    <property type="entry name" value="Glyco_hydro_beta-prop_sf"/>
</dbReference>
<name>A0AAV9ACM8_ACOGR</name>
<keyword evidence="2" id="KW-0378">Hydrolase</keyword>
<feature type="domain" description="Glycosyl hydrolase family 32 N-terminal" evidence="5">
    <location>
        <begin position="3"/>
        <end position="187"/>
    </location>
</feature>
<dbReference type="SUPFAM" id="SSF75005">
    <property type="entry name" value="Arabinanase/levansucrase/invertase"/>
    <property type="match status" value="1"/>
</dbReference>
<comment type="similarity">
    <text evidence="1">Belongs to the glycosyl hydrolase 32 family.</text>
</comment>
<dbReference type="EMBL" id="JAUJYN010000010">
    <property type="protein sequence ID" value="KAK1261922.1"/>
    <property type="molecule type" value="Genomic_DNA"/>
</dbReference>
<dbReference type="GO" id="GO:0005975">
    <property type="term" value="P:carbohydrate metabolic process"/>
    <property type="evidence" value="ECO:0007669"/>
    <property type="project" value="InterPro"/>
</dbReference>
<sequence>MQSPLFYKGWYHLFYQYNPVSAVWGNITWGHAVSRDLINWLHLPLAMVPDHWYDMNGVWTGSATFLPDGSLVMLCTGSTNESTQVQNLAYPADPSDPLLLNWVKSKANPVLVPPPGIGSKDFRDPTTAWFIESDNSWRVTIGSRNGMTGFSLVYKTKDFVEYELLDGVLHAVPGTGMWECVDFSTQSRRRATVGSTCLRTGRG</sequence>
<evidence type="ECO:0000256" key="4">
    <source>
        <dbReference type="ARBA" id="ARBA00023295"/>
    </source>
</evidence>
<keyword evidence="4" id="KW-0326">Glycosidase</keyword>
<accession>A0AAV9ACM8</accession>
<evidence type="ECO:0000256" key="3">
    <source>
        <dbReference type="ARBA" id="ARBA00023180"/>
    </source>
</evidence>